<protein>
    <submittedName>
        <fullName evidence="2">Uncharacterized protein</fullName>
    </submittedName>
</protein>
<dbReference type="OrthoDB" id="9793781at2"/>
<organism evidence="2 3">
    <name type="scientific">Suttonella ornithocola</name>
    <dbReference type="NCBI Taxonomy" id="279832"/>
    <lineage>
        <taxon>Bacteria</taxon>
        <taxon>Pseudomonadati</taxon>
        <taxon>Pseudomonadota</taxon>
        <taxon>Gammaproteobacteria</taxon>
        <taxon>Cardiobacteriales</taxon>
        <taxon>Cardiobacteriaceae</taxon>
        <taxon>Suttonella</taxon>
    </lineage>
</organism>
<evidence type="ECO:0000256" key="1">
    <source>
        <dbReference type="SAM" id="MobiDB-lite"/>
    </source>
</evidence>
<sequence>MDNNISMPDDAREVIFPEGVPLITQEVVKSPTVSVEASAVIPEEETDSVTEAEGNLANEKSELEASAGENAPAEAKQNLLEN</sequence>
<reference evidence="2 3" key="1">
    <citation type="submission" date="2018-06" db="EMBL/GenBank/DDBJ databases">
        <authorList>
            <consortium name="Pathogen Informatics"/>
            <person name="Doyle S."/>
        </authorList>
    </citation>
    <scope>NUCLEOTIDE SEQUENCE [LARGE SCALE GENOMIC DNA]</scope>
    <source>
        <strain evidence="2 3">NCTC13337</strain>
    </source>
</reference>
<dbReference type="Proteomes" id="UP000254601">
    <property type="component" value="Unassembled WGS sequence"/>
</dbReference>
<accession>A0A380MQB2</accession>
<keyword evidence="3" id="KW-1185">Reference proteome</keyword>
<name>A0A380MQB2_9GAMM</name>
<evidence type="ECO:0000313" key="2">
    <source>
        <dbReference type="EMBL" id="SUO94809.1"/>
    </source>
</evidence>
<feature type="region of interest" description="Disordered" evidence="1">
    <location>
        <begin position="41"/>
        <end position="82"/>
    </location>
</feature>
<proteinExistence type="predicted"/>
<dbReference type="AlphaFoldDB" id="A0A380MQB2"/>
<evidence type="ECO:0000313" key="3">
    <source>
        <dbReference type="Proteomes" id="UP000254601"/>
    </source>
</evidence>
<gene>
    <name evidence="2" type="ORF">NCTC13337_00943</name>
</gene>
<dbReference type="EMBL" id="UHIC01000001">
    <property type="protein sequence ID" value="SUO94809.1"/>
    <property type="molecule type" value="Genomic_DNA"/>
</dbReference>
<dbReference type="RefSeq" id="WP_072576466.1">
    <property type="nucleotide sequence ID" value="NZ_LWHB01000074.1"/>
</dbReference>